<reference evidence="2 3" key="1">
    <citation type="submission" date="2019-04" db="EMBL/GenBank/DDBJ databases">
        <title>Draft genome sequences of Streptomyces avermitilis NBRC 14893.</title>
        <authorList>
            <person name="Komaki H."/>
            <person name="Tamura T."/>
            <person name="Hosoyama A."/>
        </authorList>
    </citation>
    <scope>NUCLEOTIDE SEQUENCE [LARGE SCALE GENOMIC DNA]</scope>
    <source>
        <strain evidence="2 3">NBRC 14893</strain>
    </source>
</reference>
<accession>A0A4D4LSC9</accession>
<feature type="region of interest" description="Disordered" evidence="1">
    <location>
        <begin position="236"/>
        <end position="283"/>
    </location>
</feature>
<evidence type="ECO:0000313" key="2">
    <source>
        <dbReference type="EMBL" id="GDY64481.1"/>
    </source>
</evidence>
<feature type="region of interest" description="Disordered" evidence="1">
    <location>
        <begin position="1"/>
        <end position="36"/>
    </location>
</feature>
<comment type="caution">
    <text evidence="2">The sequence shown here is derived from an EMBL/GenBank/DDBJ whole genome shotgun (WGS) entry which is preliminary data.</text>
</comment>
<feature type="compositionally biased region" description="Low complexity" evidence="1">
    <location>
        <begin position="263"/>
        <end position="272"/>
    </location>
</feature>
<protein>
    <submittedName>
        <fullName evidence="2">Uncharacterized protein</fullName>
    </submittedName>
</protein>
<dbReference type="Proteomes" id="UP000302139">
    <property type="component" value="Unassembled WGS sequence"/>
</dbReference>
<dbReference type="EMBL" id="BJHX01000001">
    <property type="protein sequence ID" value="GDY64481.1"/>
    <property type="molecule type" value="Genomic_DNA"/>
</dbReference>
<proteinExistence type="predicted"/>
<evidence type="ECO:0000313" key="3">
    <source>
        <dbReference type="Proteomes" id="UP000302139"/>
    </source>
</evidence>
<dbReference type="AlphaFoldDB" id="A0A4D4LSC9"/>
<organism evidence="2 3">
    <name type="scientific">Streptomyces avermitilis</name>
    <dbReference type="NCBI Taxonomy" id="33903"/>
    <lineage>
        <taxon>Bacteria</taxon>
        <taxon>Bacillati</taxon>
        <taxon>Actinomycetota</taxon>
        <taxon>Actinomycetes</taxon>
        <taxon>Kitasatosporales</taxon>
        <taxon>Streptomycetaceae</taxon>
        <taxon>Streptomyces</taxon>
    </lineage>
</organism>
<name>A0A4D4LSC9_STRAX</name>
<feature type="region of interest" description="Disordered" evidence="1">
    <location>
        <begin position="171"/>
        <end position="197"/>
    </location>
</feature>
<evidence type="ECO:0000256" key="1">
    <source>
        <dbReference type="SAM" id="MobiDB-lite"/>
    </source>
</evidence>
<sequence>MTGGRVRAVRGADPRGPPDARGPAAAYPDEQPEVAPLPFGFRGLPRRAALAGQGSRGSAVGVQRGQHVADDPEGLVRLVEAVDDQGERLAGLRQVGVQLGAPEVDGIVRGPQGARCDAEAEQEVAQDVRGGAVPGQYGDGHRVLGWNGPRRGRPDGVGVVGVLAEQRIAEGHGPAEHGRLAAAGGSGQQEHSLRAGEEDGEFAVEAFAAAEVPAGVGLLRAAAGPVEPDVDVLGGRGDLAARGPHQLPSGPVAGIGQAGGQHGLAAAVDDAPQPVPAPLGVAP</sequence>
<gene>
    <name evidence="2" type="ORF">SAV14893_038740</name>
</gene>
<feature type="compositionally biased region" description="Low complexity" evidence="1">
    <location>
        <begin position="19"/>
        <end position="29"/>
    </location>
</feature>